<keyword evidence="4" id="KW-1185">Reference proteome</keyword>
<dbReference type="SMART" id="SM00595">
    <property type="entry name" value="MADF"/>
    <property type="match status" value="1"/>
</dbReference>
<dbReference type="Pfam" id="PF10545">
    <property type="entry name" value="MADF_DNA_bdg"/>
    <property type="match status" value="1"/>
</dbReference>
<dbReference type="OrthoDB" id="6422893at2759"/>
<dbReference type="PANTHER" id="PTHR21505">
    <property type="entry name" value="MADF DOMAIN-CONTAINING PROTEIN-RELATED"/>
    <property type="match status" value="1"/>
</dbReference>
<reference evidence="3" key="1">
    <citation type="submission" date="2020-08" db="EMBL/GenBank/DDBJ databases">
        <title>Multicomponent nature underlies the extraordinary mechanical properties of spider dragline silk.</title>
        <authorList>
            <person name="Kono N."/>
            <person name="Nakamura H."/>
            <person name="Mori M."/>
            <person name="Yoshida Y."/>
            <person name="Ohtoshi R."/>
            <person name="Malay A.D."/>
            <person name="Moran D.A.P."/>
            <person name="Tomita M."/>
            <person name="Numata K."/>
            <person name="Arakawa K."/>
        </authorList>
    </citation>
    <scope>NUCLEOTIDE SEQUENCE</scope>
</reference>
<evidence type="ECO:0000313" key="4">
    <source>
        <dbReference type="Proteomes" id="UP000887013"/>
    </source>
</evidence>
<dbReference type="Gene3D" id="1.10.10.60">
    <property type="entry name" value="Homeodomain-like"/>
    <property type="match status" value="1"/>
</dbReference>
<evidence type="ECO:0000256" key="1">
    <source>
        <dbReference type="SAM" id="MobiDB-lite"/>
    </source>
</evidence>
<name>A0A8X6IUJ1_NEPPI</name>
<dbReference type="AlphaFoldDB" id="A0A8X6IUJ1"/>
<dbReference type="Proteomes" id="UP000887013">
    <property type="component" value="Unassembled WGS sequence"/>
</dbReference>
<evidence type="ECO:0000259" key="2">
    <source>
        <dbReference type="PROSITE" id="PS51029"/>
    </source>
</evidence>
<gene>
    <name evidence="3" type="primary">AVEN_140598_1</name>
    <name evidence="3" type="ORF">NPIL_659431</name>
</gene>
<comment type="caution">
    <text evidence="3">The sequence shown here is derived from an EMBL/GenBank/DDBJ whole genome shotgun (WGS) entry which is preliminary data.</text>
</comment>
<accession>A0A8X6IUJ1</accession>
<organism evidence="3 4">
    <name type="scientific">Nephila pilipes</name>
    <name type="common">Giant wood spider</name>
    <name type="synonym">Nephila maculata</name>
    <dbReference type="NCBI Taxonomy" id="299642"/>
    <lineage>
        <taxon>Eukaryota</taxon>
        <taxon>Metazoa</taxon>
        <taxon>Ecdysozoa</taxon>
        <taxon>Arthropoda</taxon>
        <taxon>Chelicerata</taxon>
        <taxon>Arachnida</taxon>
        <taxon>Araneae</taxon>
        <taxon>Araneomorphae</taxon>
        <taxon>Entelegynae</taxon>
        <taxon>Araneoidea</taxon>
        <taxon>Nephilidae</taxon>
        <taxon>Nephila</taxon>
    </lineage>
</organism>
<dbReference type="PANTHER" id="PTHR21505:SF12">
    <property type="entry name" value="MADF DOMAIN-CONTAINING PROTEIN-RELATED"/>
    <property type="match status" value="1"/>
</dbReference>
<dbReference type="InterPro" id="IPR006578">
    <property type="entry name" value="MADF-dom"/>
</dbReference>
<feature type="domain" description="MADF" evidence="2">
    <location>
        <begin position="10"/>
        <end position="103"/>
    </location>
</feature>
<evidence type="ECO:0000313" key="3">
    <source>
        <dbReference type="EMBL" id="GFS61249.1"/>
    </source>
</evidence>
<sequence>MEWSDENVLELIRIYKTKSILWDLKHEDHSKKNLKKDAWEEISAEMNISVDQCKRKITSMLASYRREKNKIKSNKDTGNGKNENFESRWFAYEALAFLGDRDLSRKRFTTETCEMHEIEDDCEARVASSEQRKQEETASSSTRKSSRRAKGKNTNFSVMNSAAAISKNAEDDSEVGVTPSEQRKQEETASSSTRKSYRRAKGKGKDTNPSVMNNAAAISKNAEMKLDKQPSQSKEIDLFFTYVAARVHNYTPEAQKAVQKIIFEILIKADNGMFD</sequence>
<proteinExistence type="predicted"/>
<dbReference type="EMBL" id="BMAW01047518">
    <property type="protein sequence ID" value="GFS61249.1"/>
    <property type="molecule type" value="Genomic_DNA"/>
</dbReference>
<feature type="region of interest" description="Disordered" evidence="1">
    <location>
        <begin position="123"/>
        <end position="212"/>
    </location>
</feature>
<protein>
    <submittedName>
        <fullName evidence="3">MADF domain-containing protein</fullName>
    </submittedName>
</protein>
<dbReference type="PROSITE" id="PS51029">
    <property type="entry name" value="MADF"/>
    <property type="match status" value="1"/>
</dbReference>